<accession>A0A9D1SJL0</accession>
<feature type="transmembrane region" description="Helical" evidence="1">
    <location>
        <begin position="156"/>
        <end position="181"/>
    </location>
</feature>
<feature type="transmembrane region" description="Helical" evidence="1">
    <location>
        <begin position="35"/>
        <end position="55"/>
    </location>
</feature>
<keyword evidence="1" id="KW-0472">Membrane</keyword>
<evidence type="ECO:0000313" key="2">
    <source>
        <dbReference type="EMBL" id="HIU62315.1"/>
    </source>
</evidence>
<reference evidence="2" key="1">
    <citation type="submission" date="2020-10" db="EMBL/GenBank/DDBJ databases">
        <authorList>
            <person name="Gilroy R."/>
        </authorList>
    </citation>
    <scope>NUCLEOTIDE SEQUENCE</scope>
    <source>
        <strain evidence="2">9366</strain>
    </source>
</reference>
<evidence type="ECO:0000313" key="3">
    <source>
        <dbReference type="Proteomes" id="UP000824145"/>
    </source>
</evidence>
<keyword evidence="1" id="KW-1133">Transmembrane helix</keyword>
<name>A0A9D1SJL0_9FIRM</name>
<dbReference type="EMBL" id="DVNJ01000002">
    <property type="protein sequence ID" value="HIU62315.1"/>
    <property type="molecule type" value="Genomic_DNA"/>
</dbReference>
<keyword evidence="1" id="KW-0812">Transmembrane</keyword>
<feature type="transmembrane region" description="Helical" evidence="1">
    <location>
        <begin position="229"/>
        <end position="248"/>
    </location>
</feature>
<sequence>MASRGKKKNPLERADKRDTLVVELKERWNSKVKKFAVVTVVLLALALIFSLPFTWNGLVALSVDGEMSVSAEGPLYDIITDGEGGETQTTELKFDLPVNPWMVTFAPTYCNSGVNFFLIEALTGLGYEFDREAAGYSENVMGLDAATLELADKASVAALVICVLTMAALLAMIVVCAVAVSGKTSAKAAFIASLVFTALTVVQFVFGIVLCSTRIPSQEGGTVRFVPGAFMFLAPVFGASLSAVTGVWSRRGDRDRKDYLELKAELEKNEVR</sequence>
<reference evidence="2" key="2">
    <citation type="journal article" date="2021" name="PeerJ">
        <title>Extensive microbial diversity within the chicken gut microbiome revealed by metagenomics and culture.</title>
        <authorList>
            <person name="Gilroy R."/>
            <person name="Ravi A."/>
            <person name="Getino M."/>
            <person name="Pursley I."/>
            <person name="Horton D.L."/>
            <person name="Alikhan N.F."/>
            <person name="Baker D."/>
            <person name="Gharbi K."/>
            <person name="Hall N."/>
            <person name="Watson M."/>
            <person name="Adriaenssens E.M."/>
            <person name="Foster-Nyarko E."/>
            <person name="Jarju S."/>
            <person name="Secka A."/>
            <person name="Antonio M."/>
            <person name="Oren A."/>
            <person name="Chaudhuri R.R."/>
            <person name="La Ragione R."/>
            <person name="Hildebrand F."/>
            <person name="Pallen M.J."/>
        </authorList>
    </citation>
    <scope>NUCLEOTIDE SEQUENCE</scope>
    <source>
        <strain evidence="2">9366</strain>
    </source>
</reference>
<dbReference type="Proteomes" id="UP000824145">
    <property type="component" value="Unassembled WGS sequence"/>
</dbReference>
<proteinExistence type="predicted"/>
<comment type="caution">
    <text evidence="2">The sequence shown here is derived from an EMBL/GenBank/DDBJ whole genome shotgun (WGS) entry which is preliminary data.</text>
</comment>
<organism evidence="2 3">
    <name type="scientific">Candidatus Caccalectryoclostridium excrementigallinarum</name>
    <dbReference type="NCBI Taxonomy" id="2840710"/>
    <lineage>
        <taxon>Bacteria</taxon>
        <taxon>Bacillati</taxon>
        <taxon>Bacillota</taxon>
        <taxon>Clostridia</taxon>
        <taxon>Christensenellales</taxon>
        <taxon>Christensenellaceae</taxon>
        <taxon>Christensenellaceae incertae sedis</taxon>
        <taxon>Candidatus Caccalectryoclostridium</taxon>
    </lineage>
</organism>
<feature type="transmembrane region" description="Helical" evidence="1">
    <location>
        <begin position="188"/>
        <end position="209"/>
    </location>
</feature>
<evidence type="ECO:0000256" key="1">
    <source>
        <dbReference type="SAM" id="Phobius"/>
    </source>
</evidence>
<gene>
    <name evidence="2" type="ORF">IAB07_00915</name>
</gene>
<protein>
    <submittedName>
        <fullName evidence="2">Uncharacterized protein</fullName>
    </submittedName>
</protein>
<dbReference type="AlphaFoldDB" id="A0A9D1SJL0"/>